<evidence type="ECO:0000313" key="2">
    <source>
        <dbReference type="EMBL" id="CAH9117492.1"/>
    </source>
</evidence>
<evidence type="ECO:0000313" key="3">
    <source>
        <dbReference type="Proteomes" id="UP001152523"/>
    </source>
</evidence>
<reference evidence="2" key="1">
    <citation type="submission" date="2022-07" db="EMBL/GenBank/DDBJ databases">
        <authorList>
            <person name="Macas J."/>
            <person name="Novak P."/>
            <person name="Neumann P."/>
        </authorList>
    </citation>
    <scope>NUCLEOTIDE SEQUENCE</scope>
</reference>
<keyword evidence="3" id="KW-1185">Reference proteome</keyword>
<feature type="region of interest" description="Disordered" evidence="1">
    <location>
        <begin position="1"/>
        <end position="20"/>
    </location>
</feature>
<feature type="compositionally biased region" description="Low complexity" evidence="1">
    <location>
        <begin position="11"/>
        <end position="20"/>
    </location>
</feature>
<comment type="caution">
    <text evidence="2">The sequence shown here is derived from an EMBL/GenBank/DDBJ whole genome shotgun (WGS) entry which is preliminary data.</text>
</comment>
<feature type="compositionally biased region" description="Acidic residues" evidence="1">
    <location>
        <begin position="1"/>
        <end position="10"/>
    </location>
</feature>
<dbReference type="Proteomes" id="UP001152523">
    <property type="component" value="Unassembled WGS sequence"/>
</dbReference>
<organism evidence="2 3">
    <name type="scientific">Cuscuta epithymum</name>
    <dbReference type="NCBI Taxonomy" id="186058"/>
    <lineage>
        <taxon>Eukaryota</taxon>
        <taxon>Viridiplantae</taxon>
        <taxon>Streptophyta</taxon>
        <taxon>Embryophyta</taxon>
        <taxon>Tracheophyta</taxon>
        <taxon>Spermatophyta</taxon>
        <taxon>Magnoliopsida</taxon>
        <taxon>eudicotyledons</taxon>
        <taxon>Gunneridae</taxon>
        <taxon>Pentapetalae</taxon>
        <taxon>asterids</taxon>
        <taxon>lamiids</taxon>
        <taxon>Solanales</taxon>
        <taxon>Convolvulaceae</taxon>
        <taxon>Cuscuteae</taxon>
        <taxon>Cuscuta</taxon>
        <taxon>Cuscuta subgen. Cuscuta</taxon>
    </lineage>
</organism>
<evidence type="ECO:0000256" key="1">
    <source>
        <dbReference type="SAM" id="MobiDB-lite"/>
    </source>
</evidence>
<sequence>MSSSESDVDSDSSSSDGDALSLTNKLFDESSKEDDSSLKITHDLILSTTTHASIIVSALLRDKQCANGGRTSSRRYIHRDRKEHHEVIIKDYFSGDQSKYTADHFRRRFRMDVELFSRILVAIEKNDSYFPIKFDATRKEGLSPLQKT</sequence>
<dbReference type="PANTHER" id="PTHR47150">
    <property type="entry name" value="OS12G0169200 PROTEIN"/>
    <property type="match status" value="1"/>
</dbReference>
<name>A0AAV0E5K7_9ASTE</name>
<accession>A0AAV0E5K7</accession>
<dbReference type="AlphaFoldDB" id="A0AAV0E5K7"/>
<proteinExistence type="predicted"/>
<protein>
    <submittedName>
        <fullName evidence="2">Uncharacterized protein</fullName>
    </submittedName>
</protein>
<dbReference type="EMBL" id="CAMAPF010000422">
    <property type="protein sequence ID" value="CAH9117492.1"/>
    <property type="molecule type" value="Genomic_DNA"/>
</dbReference>
<dbReference type="PANTHER" id="PTHR47150:SF6">
    <property type="entry name" value="OS01G0872900 PROTEIN"/>
    <property type="match status" value="1"/>
</dbReference>
<gene>
    <name evidence="2" type="ORF">CEPIT_LOCUS21896</name>
</gene>